<accession>A0A6J4T3H3</accession>
<feature type="compositionally biased region" description="Basic and acidic residues" evidence="1">
    <location>
        <begin position="115"/>
        <end position="128"/>
    </location>
</feature>
<gene>
    <name evidence="2" type="ORF">AVDCRST_MAG13-2891</name>
</gene>
<name>A0A6J4T3H3_9ACTN</name>
<organism evidence="2">
    <name type="scientific">uncultured Solirubrobacteraceae bacterium</name>
    <dbReference type="NCBI Taxonomy" id="1162706"/>
    <lineage>
        <taxon>Bacteria</taxon>
        <taxon>Bacillati</taxon>
        <taxon>Actinomycetota</taxon>
        <taxon>Thermoleophilia</taxon>
        <taxon>Solirubrobacterales</taxon>
        <taxon>Solirubrobacteraceae</taxon>
        <taxon>environmental samples</taxon>
    </lineage>
</organism>
<dbReference type="EMBL" id="CADCVO010000465">
    <property type="protein sequence ID" value="CAA9512719.1"/>
    <property type="molecule type" value="Genomic_DNA"/>
</dbReference>
<feature type="compositionally biased region" description="Basic residues" evidence="1">
    <location>
        <begin position="54"/>
        <end position="63"/>
    </location>
</feature>
<reference evidence="2" key="1">
    <citation type="submission" date="2020-02" db="EMBL/GenBank/DDBJ databases">
        <authorList>
            <person name="Meier V. D."/>
        </authorList>
    </citation>
    <scope>NUCLEOTIDE SEQUENCE</scope>
    <source>
        <strain evidence="2">AVDCRST_MAG13</strain>
    </source>
</reference>
<feature type="compositionally biased region" description="Gly residues" evidence="1">
    <location>
        <begin position="144"/>
        <end position="154"/>
    </location>
</feature>
<protein>
    <submittedName>
        <fullName evidence="2">Uncharacterized protein</fullName>
    </submittedName>
</protein>
<feature type="non-terminal residue" evidence="2">
    <location>
        <position position="1"/>
    </location>
</feature>
<evidence type="ECO:0000256" key="1">
    <source>
        <dbReference type="SAM" id="MobiDB-lite"/>
    </source>
</evidence>
<feature type="region of interest" description="Disordered" evidence="1">
    <location>
        <begin position="1"/>
        <end position="180"/>
    </location>
</feature>
<dbReference type="AlphaFoldDB" id="A0A6J4T3H3"/>
<feature type="compositionally biased region" description="Low complexity" evidence="1">
    <location>
        <begin position="169"/>
        <end position="180"/>
    </location>
</feature>
<feature type="non-terminal residue" evidence="2">
    <location>
        <position position="180"/>
    </location>
</feature>
<feature type="compositionally biased region" description="Basic residues" evidence="1">
    <location>
        <begin position="32"/>
        <end position="46"/>
    </location>
</feature>
<feature type="compositionally biased region" description="Basic and acidic residues" evidence="1">
    <location>
        <begin position="16"/>
        <end position="30"/>
    </location>
</feature>
<evidence type="ECO:0000313" key="2">
    <source>
        <dbReference type="EMBL" id="CAA9512719.1"/>
    </source>
</evidence>
<sequence length="180" mass="19394">GRPPRRPRPRWGSVRGDLRAPRPRSCDVRRAGPGRRGVRPAHRGGRAHPPVARPRARRRGRGVRLREPAPRQGGLPLGGRGLRLRRRGRPGPWRGARAVRRAPGPPAPPGAARRARGDRPAERPERRLPRGHGLPARGDLPRGGLEGGRVGGRGLVAARPRRAGRHRPAAGAARPPAAAL</sequence>
<proteinExistence type="predicted"/>
<feature type="compositionally biased region" description="Basic residues" evidence="1">
    <location>
        <begin position="159"/>
        <end position="168"/>
    </location>
</feature>